<keyword evidence="2" id="KW-0732">Signal</keyword>
<comment type="caution">
    <text evidence="3">The sequence shown here is derived from an EMBL/GenBank/DDBJ whole genome shotgun (WGS) entry which is preliminary data.</text>
</comment>
<evidence type="ECO:0000313" key="4">
    <source>
        <dbReference type="Proteomes" id="UP000654075"/>
    </source>
</evidence>
<protein>
    <submittedName>
        <fullName evidence="3">Uncharacterized protein</fullName>
    </submittedName>
</protein>
<proteinExistence type="predicted"/>
<evidence type="ECO:0000256" key="2">
    <source>
        <dbReference type="SAM" id="SignalP"/>
    </source>
</evidence>
<evidence type="ECO:0000313" key="3">
    <source>
        <dbReference type="EMBL" id="CAE8608627.1"/>
    </source>
</evidence>
<dbReference type="Proteomes" id="UP000654075">
    <property type="component" value="Unassembled WGS sequence"/>
</dbReference>
<keyword evidence="1" id="KW-0812">Transmembrane</keyword>
<feature type="signal peptide" evidence="2">
    <location>
        <begin position="1"/>
        <end position="20"/>
    </location>
</feature>
<keyword evidence="1" id="KW-1133">Transmembrane helix</keyword>
<feature type="chain" id="PRO_5032556025" evidence="2">
    <location>
        <begin position="21"/>
        <end position="642"/>
    </location>
</feature>
<dbReference type="AlphaFoldDB" id="A0A813F748"/>
<feature type="transmembrane region" description="Helical" evidence="1">
    <location>
        <begin position="544"/>
        <end position="577"/>
    </location>
</feature>
<reference evidence="3" key="1">
    <citation type="submission" date="2021-02" db="EMBL/GenBank/DDBJ databases">
        <authorList>
            <person name="Dougan E. K."/>
            <person name="Rhodes N."/>
            <person name="Thang M."/>
            <person name="Chan C."/>
        </authorList>
    </citation>
    <scope>NUCLEOTIDE SEQUENCE</scope>
</reference>
<name>A0A813F748_POLGL</name>
<dbReference type="EMBL" id="CAJNNV010023309">
    <property type="protein sequence ID" value="CAE8608627.1"/>
    <property type="molecule type" value="Genomic_DNA"/>
</dbReference>
<evidence type="ECO:0000256" key="1">
    <source>
        <dbReference type="SAM" id="Phobius"/>
    </source>
</evidence>
<keyword evidence="1" id="KW-0472">Membrane</keyword>
<gene>
    <name evidence="3" type="ORF">PGLA1383_LOCUS26481</name>
</gene>
<organism evidence="3 4">
    <name type="scientific">Polarella glacialis</name>
    <name type="common">Dinoflagellate</name>
    <dbReference type="NCBI Taxonomy" id="89957"/>
    <lineage>
        <taxon>Eukaryota</taxon>
        <taxon>Sar</taxon>
        <taxon>Alveolata</taxon>
        <taxon>Dinophyceae</taxon>
        <taxon>Suessiales</taxon>
        <taxon>Suessiaceae</taxon>
        <taxon>Polarella</taxon>
    </lineage>
</organism>
<sequence>MKSATSRVVLLLSVAGSAKSLDWVKAGSGSQAMCAGVETDCDDAASCTRVAFGPCGGVASPEFYFQAEVHGFAFINATDSAYLTNMQELKGSAIANNSYRAIDGDLTDGDATYARITAGQYVGTDPSVSGGYIGMASYLLKNGTISTNQNDFLVPDGPLKSTTTSKKACIAELDTTTNTCGAALTYKTGDFKFSLFGFTTGSSFVLPNGVTYLGIRTKLTKKNFPADVEVTFNGKAKKLDGSTAIGTSDVTSVELAGTSRSFTINFPQKYNVGSIGDDGEASTPTATKDVKIKVAAVDGDWDSIYVDYLFDAADLQAAGKYFVYDPTVSEVATEPSGAMLSLDARSGCTSVQDCAGQRCQYGEYLSGFLCSSINGRIDTWSGSCSANLTTAAKKGVANGVVHVRISFATVATVAGLVLLSVCSARDAECLAPLSLSVGEVFEVKFADLGFRGKVRRPRRWRCLFAMLVVKVYVQLRSSSGKGQVVDADADSIYVDYLFGLDWKGLDRIDRAPRAPPWRIGQAARSTSSSGRPAARGRPDAKENVVVGVVICFGCLLFWLLLLLLWVVLLLLLLLLFWVVCCLFELCDHGAPPPHFMQGLLATQRSDSDGRSSCCCCCCGCCGCCGCSRNGRRRSRSRQRRRA</sequence>
<keyword evidence="4" id="KW-1185">Reference proteome</keyword>
<accession>A0A813F748</accession>